<dbReference type="EMBL" id="AP024255">
    <property type="protein sequence ID" value="BCO99132.1"/>
    <property type="molecule type" value="Genomic_DNA"/>
</dbReference>
<accession>A0A7R7MSS1</accession>
<evidence type="ECO:0000313" key="3">
    <source>
        <dbReference type="Proteomes" id="UP000595205"/>
    </source>
</evidence>
<dbReference type="InterPro" id="IPR036271">
    <property type="entry name" value="Tet_transcr_reg_TetR-rel_C_sf"/>
</dbReference>
<dbReference type="SUPFAM" id="SSF48498">
    <property type="entry name" value="Tetracyclin repressor-like, C-terminal domain"/>
    <property type="match status" value="1"/>
</dbReference>
<dbReference type="Proteomes" id="UP001187143">
    <property type="component" value="Unassembled WGS sequence"/>
</dbReference>
<dbReference type="Proteomes" id="UP000595205">
    <property type="component" value="Chromosome"/>
</dbReference>
<dbReference type="Gene3D" id="1.10.357.10">
    <property type="entry name" value="Tetracycline Repressor, domain 2"/>
    <property type="match status" value="1"/>
</dbReference>
<name>A0A7R7MSS1_MYCIT</name>
<dbReference type="EMBL" id="JAWLLD010000001">
    <property type="protein sequence ID" value="MDV7011064.1"/>
    <property type="molecule type" value="Genomic_DNA"/>
</dbReference>
<reference evidence="1 3" key="1">
    <citation type="submission" date="2020-12" db="EMBL/GenBank/DDBJ databases">
        <title>Genome sequence of clinical Mycobacterium intracellulare strains.</title>
        <authorList>
            <person name="Tateishi Y."/>
            <person name="Matsumoto S."/>
            <person name="Fukushima Y."/>
            <person name="Nakajima C."/>
            <person name="Suzuki Y."/>
        </authorList>
    </citation>
    <scope>NUCLEOTIDE SEQUENCE [LARGE SCALE GENOMIC DNA]</scope>
    <source>
        <strain evidence="1 3">M018</strain>
    </source>
</reference>
<organism evidence="1 3">
    <name type="scientific">Mycobacterium intracellulare</name>
    <dbReference type="NCBI Taxonomy" id="1767"/>
    <lineage>
        <taxon>Bacteria</taxon>
        <taxon>Bacillati</taxon>
        <taxon>Actinomycetota</taxon>
        <taxon>Actinomycetes</taxon>
        <taxon>Mycobacteriales</taxon>
        <taxon>Mycobacteriaceae</taxon>
        <taxon>Mycobacterium</taxon>
        <taxon>Mycobacterium avium complex (MAC)</taxon>
    </lineage>
</organism>
<gene>
    <name evidence="1" type="ORF">MINTM018_19020</name>
    <name evidence="2" type="ORF">R4F53_01940</name>
</gene>
<protein>
    <recommendedName>
        <fullName evidence="4">TetR family transcriptional regulator</fullName>
    </recommendedName>
</protein>
<dbReference type="GeneID" id="77302583"/>
<evidence type="ECO:0000313" key="2">
    <source>
        <dbReference type="EMBL" id="MDV7011064.1"/>
    </source>
</evidence>
<evidence type="ECO:0008006" key="4">
    <source>
        <dbReference type="Google" id="ProtNLM"/>
    </source>
</evidence>
<sequence>MHCIVCAHKEAFIARLADTCDELGVGDPDELGHQLAVLFEGAVALATTLNNTSPMVYARSAAAILIDESRENGSLSVTTRARL</sequence>
<dbReference type="RefSeq" id="WP_014379720.1">
    <property type="nucleotide sequence ID" value="NZ_AP024241.1"/>
</dbReference>
<proteinExistence type="predicted"/>
<dbReference type="AlphaFoldDB" id="A0A7R7MSS1"/>
<evidence type="ECO:0000313" key="1">
    <source>
        <dbReference type="EMBL" id="BCO99132.1"/>
    </source>
</evidence>
<reference evidence="2" key="2">
    <citation type="submission" date="2023-10" db="EMBL/GenBank/DDBJ databases">
        <title>Characterization and genome sequence of Mycobacterium intracellulare ABSURDO, a novel pathogenic isolate with three colony morphotypes that vary in growth and acid-fastness.</title>
        <authorList>
            <person name="Jude B.A."/>
            <person name="Robinson R.T."/>
        </authorList>
    </citation>
    <scope>NUCLEOTIDE SEQUENCE</scope>
    <source>
        <strain evidence="2">ABSURDO Component B</strain>
    </source>
</reference>